<dbReference type="Proteomes" id="UP000654993">
    <property type="component" value="Unassembled WGS sequence"/>
</dbReference>
<keyword evidence="5 8" id="KW-0812">Transmembrane</keyword>
<evidence type="ECO:0000256" key="3">
    <source>
        <dbReference type="ARBA" id="ARBA00022448"/>
    </source>
</evidence>
<dbReference type="InterPro" id="IPR004761">
    <property type="entry name" value="Spore_GerAB"/>
</dbReference>
<comment type="subcellular location">
    <subcellularLocation>
        <location evidence="1">Membrane</location>
        <topology evidence="1">Multi-pass membrane protein</topology>
    </subcellularLocation>
</comment>
<dbReference type="PANTHER" id="PTHR34975:SF2">
    <property type="entry name" value="SPORE GERMINATION PROTEIN A2"/>
    <property type="match status" value="1"/>
</dbReference>
<feature type="transmembrane region" description="Helical" evidence="8">
    <location>
        <begin position="216"/>
        <end position="237"/>
    </location>
</feature>
<dbReference type="RefSeq" id="WP_200965915.1">
    <property type="nucleotide sequence ID" value="NZ_BMAQ01000006.1"/>
</dbReference>
<keyword evidence="4" id="KW-0309">Germination</keyword>
<evidence type="ECO:0000256" key="8">
    <source>
        <dbReference type="SAM" id="Phobius"/>
    </source>
</evidence>
<reference evidence="9" key="2">
    <citation type="journal article" date="2021" name="Data Brief">
        <title>Draft genome sequence data of the facultative, thermophilic, xylanolytic bacterium Paenibacillus sp. strain DA-C8.</title>
        <authorList>
            <person name="Chhe C."/>
            <person name="Uke A."/>
            <person name="Baramee S."/>
            <person name="Ungkulpasvich U."/>
            <person name="Tachaapaikoon C."/>
            <person name="Pason P."/>
            <person name="Waeonukul R."/>
            <person name="Ratanakhanokchai K."/>
            <person name="Kosugi A."/>
        </authorList>
    </citation>
    <scope>NUCLEOTIDE SEQUENCE</scope>
    <source>
        <strain evidence="9">DA-C8</strain>
    </source>
</reference>
<keyword evidence="6 8" id="KW-1133">Transmembrane helix</keyword>
<keyword evidence="10" id="KW-1185">Reference proteome</keyword>
<evidence type="ECO:0000313" key="10">
    <source>
        <dbReference type="Proteomes" id="UP000654993"/>
    </source>
</evidence>
<feature type="transmembrane region" description="Helical" evidence="8">
    <location>
        <begin position="41"/>
        <end position="62"/>
    </location>
</feature>
<evidence type="ECO:0000256" key="5">
    <source>
        <dbReference type="ARBA" id="ARBA00022692"/>
    </source>
</evidence>
<evidence type="ECO:0000256" key="7">
    <source>
        <dbReference type="ARBA" id="ARBA00023136"/>
    </source>
</evidence>
<feature type="transmembrane region" description="Helical" evidence="8">
    <location>
        <begin position="306"/>
        <end position="327"/>
    </location>
</feature>
<comment type="caution">
    <text evidence="9">The sequence shown here is derived from an EMBL/GenBank/DDBJ whole genome shotgun (WGS) entry which is preliminary data.</text>
</comment>
<evidence type="ECO:0008006" key="11">
    <source>
        <dbReference type="Google" id="ProtNLM"/>
    </source>
</evidence>
<evidence type="ECO:0000313" key="9">
    <source>
        <dbReference type="EMBL" id="GFR37627.1"/>
    </source>
</evidence>
<dbReference type="GO" id="GO:0016020">
    <property type="term" value="C:membrane"/>
    <property type="evidence" value="ECO:0007669"/>
    <property type="project" value="UniProtKB-SubCell"/>
</dbReference>
<dbReference type="NCBIfam" id="TIGR00912">
    <property type="entry name" value="2A0309"/>
    <property type="match status" value="1"/>
</dbReference>
<protein>
    <recommendedName>
        <fullName evidence="11">Spore germination protein (Amino acid permease)</fullName>
    </recommendedName>
</protein>
<feature type="transmembrane region" description="Helical" evidence="8">
    <location>
        <begin position="114"/>
        <end position="135"/>
    </location>
</feature>
<feature type="transmembrane region" description="Helical" evidence="8">
    <location>
        <begin position="272"/>
        <end position="294"/>
    </location>
</feature>
<name>A0A916VEV7_9BACL</name>
<dbReference type="Pfam" id="PF03845">
    <property type="entry name" value="Spore_permease"/>
    <property type="match status" value="1"/>
</dbReference>
<feature type="transmembrane region" description="Helical" evidence="8">
    <location>
        <begin position="333"/>
        <end position="353"/>
    </location>
</feature>
<evidence type="ECO:0000256" key="1">
    <source>
        <dbReference type="ARBA" id="ARBA00004141"/>
    </source>
</evidence>
<evidence type="ECO:0000256" key="6">
    <source>
        <dbReference type="ARBA" id="ARBA00022989"/>
    </source>
</evidence>
<accession>A0A916VEV7</accession>
<organism evidence="9 10">
    <name type="scientific">Insulibacter thermoxylanivorax</name>
    <dbReference type="NCBI Taxonomy" id="2749268"/>
    <lineage>
        <taxon>Bacteria</taxon>
        <taxon>Bacillati</taxon>
        <taxon>Bacillota</taxon>
        <taxon>Bacilli</taxon>
        <taxon>Bacillales</taxon>
        <taxon>Paenibacillaceae</taxon>
        <taxon>Insulibacter</taxon>
    </lineage>
</organism>
<feature type="transmembrane region" description="Helical" evidence="8">
    <location>
        <begin position="183"/>
        <end position="204"/>
    </location>
</feature>
<keyword evidence="3" id="KW-0813">Transport</keyword>
<feature type="transmembrane region" description="Helical" evidence="8">
    <location>
        <begin position="7"/>
        <end position="29"/>
    </location>
</feature>
<reference evidence="9" key="1">
    <citation type="submission" date="2020-08" db="EMBL/GenBank/DDBJ databases">
        <authorList>
            <person name="Uke A."/>
            <person name="Chhe C."/>
            <person name="Baramee S."/>
            <person name="Kosugi A."/>
        </authorList>
    </citation>
    <scope>NUCLEOTIDE SEQUENCE</scope>
    <source>
        <strain evidence="9">DA-C8</strain>
    </source>
</reference>
<dbReference type="AlphaFoldDB" id="A0A916VEV7"/>
<feature type="transmembrane region" description="Helical" evidence="8">
    <location>
        <begin position="142"/>
        <end position="163"/>
    </location>
</feature>
<comment type="similarity">
    <text evidence="2">Belongs to the amino acid-polyamine-organocation (APC) superfamily. Spore germination protein (SGP) (TC 2.A.3.9) family.</text>
</comment>
<keyword evidence="7 8" id="KW-0472">Membrane</keyword>
<gene>
    <name evidence="9" type="ORF">PRECH8_09230</name>
</gene>
<sequence length="369" mass="41557">MNQSSATIGTFSAFSAIILAVGLMNHVLVIPPLLEVTQRDAWLTTVLAVLPFLLWTCLIYYIMNRTGQQPLLVWLRRHYGAAAAWIVRIYYIVYLFMIAAITLKDTTTWTKVSYLSRTPIFVLALSLLIVCCFSARWGLKTIMIASGILLPFVIVLGDFVMSVNLPKKNYSLLLPILENGWEPIGKGGIYIGGGLAELSILLIFQHSLKSRLKLWWLWVLALFLIILIWGPITGAIAEFGPFEAMDLRYPAYEEWRLVSIGKYIQHVDFLSIYQWLSGAVIRIAVAICLIVDLLPQKSQRIRARQLHLICALLLLTAILPISDMMYLDFMKRIYFPLSLFSALALTLILAVLIRLKKDQPSTAHGGGNS</sequence>
<dbReference type="PANTHER" id="PTHR34975">
    <property type="entry name" value="SPORE GERMINATION PROTEIN A2"/>
    <property type="match status" value="1"/>
</dbReference>
<evidence type="ECO:0000256" key="2">
    <source>
        <dbReference type="ARBA" id="ARBA00007998"/>
    </source>
</evidence>
<dbReference type="GO" id="GO:0009847">
    <property type="term" value="P:spore germination"/>
    <property type="evidence" value="ECO:0007669"/>
    <property type="project" value="InterPro"/>
</dbReference>
<proteinExistence type="inferred from homology"/>
<dbReference type="EMBL" id="BMAQ01000006">
    <property type="protein sequence ID" value="GFR37627.1"/>
    <property type="molecule type" value="Genomic_DNA"/>
</dbReference>
<evidence type="ECO:0000256" key="4">
    <source>
        <dbReference type="ARBA" id="ARBA00022544"/>
    </source>
</evidence>
<feature type="transmembrane region" description="Helical" evidence="8">
    <location>
        <begin position="82"/>
        <end position="102"/>
    </location>
</feature>